<name>A0A8T3CNQ4_9TELE</name>
<organism evidence="1 2">
    <name type="scientific">Albula goreensis</name>
    <dbReference type="NCBI Taxonomy" id="1534307"/>
    <lineage>
        <taxon>Eukaryota</taxon>
        <taxon>Metazoa</taxon>
        <taxon>Chordata</taxon>
        <taxon>Craniata</taxon>
        <taxon>Vertebrata</taxon>
        <taxon>Euteleostomi</taxon>
        <taxon>Actinopterygii</taxon>
        <taxon>Neopterygii</taxon>
        <taxon>Teleostei</taxon>
        <taxon>Albuliformes</taxon>
        <taxon>Albulidae</taxon>
        <taxon>Albula</taxon>
    </lineage>
</organism>
<evidence type="ECO:0000313" key="2">
    <source>
        <dbReference type="Proteomes" id="UP000829720"/>
    </source>
</evidence>
<accession>A0A8T3CNQ4</accession>
<sequence>MTSVKRSVPVHSLAVTSLSSCLFASAVYTTVSQRKDWDCEHQAYLTPKQLAWMHSPLSDLFTDIYSDKMENHR</sequence>
<dbReference type="AlphaFoldDB" id="A0A8T3CNQ4"/>
<comment type="caution">
    <text evidence="1">The sequence shown here is derived from an EMBL/GenBank/DDBJ whole genome shotgun (WGS) entry which is preliminary data.</text>
</comment>
<dbReference type="EMBL" id="JAERUA010000021">
    <property type="protein sequence ID" value="KAI1884854.1"/>
    <property type="molecule type" value="Genomic_DNA"/>
</dbReference>
<dbReference type="PROSITE" id="PS51257">
    <property type="entry name" value="PROKAR_LIPOPROTEIN"/>
    <property type="match status" value="1"/>
</dbReference>
<reference evidence="1" key="1">
    <citation type="submission" date="2021-01" db="EMBL/GenBank/DDBJ databases">
        <authorList>
            <person name="Zahm M."/>
            <person name="Roques C."/>
            <person name="Cabau C."/>
            <person name="Klopp C."/>
            <person name="Donnadieu C."/>
            <person name="Jouanno E."/>
            <person name="Lampietro C."/>
            <person name="Louis A."/>
            <person name="Herpin A."/>
            <person name="Echchiki A."/>
            <person name="Berthelot C."/>
            <person name="Parey E."/>
            <person name="Roest-Crollius H."/>
            <person name="Braasch I."/>
            <person name="Postlethwait J."/>
            <person name="Bobe J."/>
            <person name="Montfort J."/>
            <person name="Bouchez O."/>
            <person name="Begum T."/>
            <person name="Mejri S."/>
            <person name="Adams A."/>
            <person name="Chen W.-J."/>
            <person name="Guiguen Y."/>
        </authorList>
    </citation>
    <scope>NUCLEOTIDE SEQUENCE</scope>
    <source>
        <tissue evidence="1">Blood</tissue>
    </source>
</reference>
<dbReference type="Proteomes" id="UP000829720">
    <property type="component" value="Unassembled WGS sequence"/>
</dbReference>
<evidence type="ECO:0000313" key="1">
    <source>
        <dbReference type="EMBL" id="KAI1884854.1"/>
    </source>
</evidence>
<gene>
    <name evidence="1" type="ORF">AGOR_G00214120</name>
</gene>
<proteinExistence type="predicted"/>
<protein>
    <submittedName>
        <fullName evidence="1">Uncharacterized protein</fullName>
    </submittedName>
</protein>
<keyword evidence="2" id="KW-1185">Reference proteome</keyword>